<feature type="transmembrane region" description="Helical" evidence="1">
    <location>
        <begin position="36"/>
        <end position="55"/>
    </location>
</feature>
<reference evidence="2 3" key="1">
    <citation type="submission" date="2019-08" db="EMBL/GenBank/DDBJ databases">
        <title>Parahaliea maris sp. nov., isolated from the surface seawater.</title>
        <authorList>
            <person name="Liu Y."/>
        </authorList>
    </citation>
    <scope>NUCLEOTIDE SEQUENCE [LARGE SCALE GENOMIC DNA]</scope>
    <source>
        <strain evidence="2 3">S2-26</strain>
    </source>
</reference>
<dbReference type="EMBL" id="VRYZ01000002">
    <property type="protein sequence ID" value="TXS93189.1"/>
    <property type="molecule type" value="Genomic_DNA"/>
</dbReference>
<keyword evidence="1" id="KW-1133">Transmembrane helix</keyword>
<dbReference type="RefSeq" id="WP_148063125.1">
    <property type="nucleotide sequence ID" value="NZ_VRYZ01000002.1"/>
</dbReference>
<proteinExistence type="predicted"/>
<dbReference type="Proteomes" id="UP000321933">
    <property type="component" value="Unassembled WGS sequence"/>
</dbReference>
<keyword evidence="1" id="KW-0812">Transmembrane</keyword>
<evidence type="ECO:0000313" key="2">
    <source>
        <dbReference type="EMBL" id="TXS93189.1"/>
    </source>
</evidence>
<keyword evidence="3" id="KW-1185">Reference proteome</keyword>
<organism evidence="2 3">
    <name type="scientific">Parahaliea aestuarii</name>
    <dbReference type="NCBI Taxonomy" id="1852021"/>
    <lineage>
        <taxon>Bacteria</taxon>
        <taxon>Pseudomonadati</taxon>
        <taxon>Pseudomonadota</taxon>
        <taxon>Gammaproteobacteria</taxon>
        <taxon>Cellvibrionales</taxon>
        <taxon>Halieaceae</taxon>
        <taxon>Parahaliea</taxon>
    </lineage>
</organism>
<name>A0A5C8ZZG0_9GAMM</name>
<comment type="caution">
    <text evidence="2">The sequence shown here is derived from an EMBL/GenBank/DDBJ whole genome shotgun (WGS) entry which is preliminary data.</text>
</comment>
<keyword evidence="1" id="KW-0472">Membrane</keyword>
<accession>A0A5C8ZZG0</accession>
<protein>
    <submittedName>
        <fullName evidence="2">Uncharacterized protein</fullName>
    </submittedName>
</protein>
<dbReference type="AlphaFoldDB" id="A0A5C8ZZG0"/>
<feature type="transmembrane region" description="Helical" evidence="1">
    <location>
        <begin position="6"/>
        <end position="29"/>
    </location>
</feature>
<dbReference type="OrthoDB" id="5740460at2"/>
<evidence type="ECO:0000313" key="3">
    <source>
        <dbReference type="Proteomes" id="UP000321933"/>
    </source>
</evidence>
<feature type="transmembrane region" description="Helical" evidence="1">
    <location>
        <begin position="88"/>
        <end position="107"/>
    </location>
</feature>
<sequence>MLNEQSYHIAMAAYLGAAVLALVLFAFWLRKSWRPAWIGLVVLLGAALLLTPAFPEAGVETLAPALIVAVFQWLTVDISAAEHALRPLAVMVGAALVLALLLGLTVLRHRRVPATRDEDAEAA</sequence>
<evidence type="ECO:0000256" key="1">
    <source>
        <dbReference type="SAM" id="Phobius"/>
    </source>
</evidence>
<gene>
    <name evidence="2" type="ORF">FVW59_04880</name>
</gene>